<dbReference type="RefSeq" id="WP_145244304.1">
    <property type="nucleotide sequence ID" value="NZ_CP036273.1"/>
</dbReference>
<proteinExistence type="predicted"/>
<evidence type="ECO:0000313" key="2">
    <source>
        <dbReference type="Proteomes" id="UP000319576"/>
    </source>
</evidence>
<sequence>MATTTVPSPALASRFRTLAAEWQAATRFLSSAAATANHPAYRAVVALGPDVVPLILAELAATPEPWFAALRELTGADPVPPADRGRPRAAADHWLAWGRARGLA</sequence>
<dbReference type="Proteomes" id="UP000319576">
    <property type="component" value="Chromosome"/>
</dbReference>
<name>A0A517Y2U0_9BACT</name>
<accession>A0A517Y2U0</accession>
<reference evidence="1 2" key="1">
    <citation type="submission" date="2019-02" db="EMBL/GenBank/DDBJ databases">
        <title>Deep-cultivation of Planctomycetes and their phenomic and genomic characterization uncovers novel biology.</title>
        <authorList>
            <person name="Wiegand S."/>
            <person name="Jogler M."/>
            <person name="Boedeker C."/>
            <person name="Pinto D."/>
            <person name="Vollmers J."/>
            <person name="Rivas-Marin E."/>
            <person name="Kohn T."/>
            <person name="Peeters S.H."/>
            <person name="Heuer A."/>
            <person name="Rast P."/>
            <person name="Oberbeckmann S."/>
            <person name="Bunk B."/>
            <person name="Jeske O."/>
            <person name="Meyerdierks A."/>
            <person name="Storesund J.E."/>
            <person name="Kallscheuer N."/>
            <person name="Luecker S."/>
            <person name="Lage O.M."/>
            <person name="Pohl T."/>
            <person name="Merkel B.J."/>
            <person name="Hornburger P."/>
            <person name="Mueller R.-W."/>
            <person name="Bruemmer F."/>
            <person name="Labrenz M."/>
            <person name="Spormann A.M."/>
            <person name="Op den Camp H."/>
            <person name="Overmann J."/>
            <person name="Amann R."/>
            <person name="Jetten M.S.M."/>
            <person name="Mascher T."/>
            <person name="Medema M.H."/>
            <person name="Devos D.P."/>
            <person name="Kaster A.-K."/>
            <person name="Ovreas L."/>
            <person name="Rohde M."/>
            <person name="Galperin M.Y."/>
            <person name="Jogler C."/>
        </authorList>
    </citation>
    <scope>NUCLEOTIDE SEQUENCE [LARGE SCALE GENOMIC DNA]</scope>
    <source>
        <strain evidence="1 2">ETA_A1</strain>
    </source>
</reference>
<dbReference type="AlphaFoldDB" id="A0A517Y2U0"/>
<gene>
    <name evidence="1" type="ORF">ETAA1_61260</name>
</gene>
<protein>
    <submittedName>
        <fullName evidence="1">Uncharacterized protein</fullName>
    </submittedName>
</protein>
<dbReference type="OrthoDB" id="285104at2"/>
<organism evidence="1 2">
    <name type="scientific">Urbifossiella limnaea</name>
    <dbReference type="NCBI Taxonomy" id="2528023"/>
    <lineage>
        <taxon>Bacteria</taxon>
        <taxon>Pseudomonadati</taxon>
        <taxon>Planctomycetota</taxon>
        <taxon>Planctomycetia</taxon>
        <taxon>Gemmatales</taxon>
        <taxon>Gemmataceae</taxon>
        <taxon>Urbifossiella</taxon>
    </lineage>
</organism>
<keyword evidence="2" id="KW-1185">Reference proteome</keyword>
<evidence type="ECO:0000313" key="1">
    <source>
        <dbReference type="EMBL" id="QDU24113.1"/>
    </source>
</evidence>
<dbReference type="KEGG" id="uli:ETAA1_61260"/>
<dbReference type="EMBL" id="CP036273">
    <property type="protein sequence ID" value="QDU24113.1"/>
    <property type="molecule type" value="Genomic_DNA"/>
</dbReference>